<gene>
    <name evidence="3" type="ORF">KL86DES1_21352</name>
</gene>
<feature type="region of interest" description="Disordered" evidence="1">
    <location>
        <begin position="44"/>
        <end position="89"/>
    </location>
</feature>
<reference evidence="3" key="1">
    <citation type="submission" date="2016-08" db="EMBL/GenBank/DDBJ databases">
        <authorList>
            <person name="Seilhamer J.J."/>
        </authorList>
    </citation>
    <scope>NUCLEOTIDE SEQUENCE</scope>
    <source>
        <strain evidence="3">86-1</strain>
    </source>
</reference>
<proteinExistence type="predicted"/>
<accession>A0A212L7K6</accession>
<feature type="signal peptide" evidence="2">
    <location>
        <begin position="1"/>
        <end position="20"/>
    </location>
</feature>
<dbReference type="AlphaFoldDB" id="A0A212L7K6"/>
<evidence type="ECO:0008006" key="4">
    <source>
        <dbReference type="Google" id="ProtNLM"/>
    </source>
</evidence>
<evidence type="ECO:0000256" key="2">
    <source>
        <dbReference type="SAM" id="SignalP"/>
    </source>
</evidence>
<organism evidence="3">
    <name type="scientific">uncultured Desulfovibrio sp</name>
    <dbReference type="NCBI Taxonomy" id="167968"/>
    <lineage>
        <taxon>Bacteria</taxon>
        <taxon>Pseudomonadati</taxon>
        <taxon>Thermodesulfobacteriota</taxon>
        <taxon>Desulfovibrionia</taxon>
        <taxon>Desulfovibrionales</taxon>
        <taxon>Desulfovibrionaceae</taxon>
        <taxon>Desulfovibrio</taxon>
        <taxon>environmental samples</taxon>
    </lineage>
</organism>
<evidence type="ECO:0000256" key="1">
    <source>
        <dbReference type="SAM" id="MobiDB-lite"/>
    </source>
</evidence>
<dbReference type="EMBL" id="FMJC01000002">
    <property type="protein sequence ID" value="SCM73526.1"/>
    <property type="molecule type" value="Genomic_DNA"/>
</dbReference>
<feature type="compositionally biased region" description="Basic and acidic residues" evidence="1">
    <location>
        <begin position="55"/>
        <end position="66"/>
    </location>
</feature>
<protein>
    <recommendedName>
        <fullName evidence="4">Secreted protein</fullName>
    </recommendedName>
</protein>
<keyword evidence="2" id="KW-0732">Signal</keyword>
<name>A0A212L7K6_9BACT</name>
<feature type="chain" id="PRO_5012623203" description="Secreted protein" evidence="2">
    <location>
        <begin position="21"/>
        <end position="89"/>
    </location>
</feature>
<sequence>MRLQYGRTCALQSFLLSALAAPVMTAPMACRRRVVCAQGKVKQRQSAASAIAPRHPAEGTEDDGNRMSRHAGARRAGNTPQAAVREDLR</sequence>
<evidence type="ECO:0000313" key="3">
    <source>
        <dbReference type="EMBL" id="SCM73526.1"/>
    </source>
</evidence>